<dbReference type="PANTHER" id="PTHR13017">
    <property type="entry name" value="5-FORMYLTETRAHYDROFOLATE CYCLO-LIGASE-RELATED"/>
    <property type="match status" value="1"/>
</dbReference>
<dbReference type="InterPro" id="IPR024185">
    <property type="entry name" value="FTHF_cligase-like_sf"/>
</dbReference>
<keyword evidence="2" id="KW-1185">Reference proteome</keyword>
<reference evidence="3" key="1">
    <citation type="submission" date="2025-08" db="UniProtKB">
        <authorList>
            <consortium name="RefSeq"/>
        </authorList>
    </citation>
    <scope>IDENTIFICATION</scope>
    <source>
        <tissue evidence="3">Liver</tissue>
    </source>
</reference>
<dbReference type="Proteomes" id="UP000245341">
    <property type="component" value="Unplaced"/>
</dbReference>
<protein>
    <submittedName>
        <fullName evidence="3">Methenyltetrahydrofolate synthase domain-containing protein-like</fullName>
    </submittedName>
</protein>
<dbReference type="KEGG" id="lww:102729532"/>
<evidence type="ECO:0000313" key="2">
    <source>
        <dbReference type="Proteomes" id="UP000245341"/>
    </source>
</evidence>
<dbReference type="RefSeq" id="XP_030885717.1">
    <property type="nucleotide sequence ID" value="XM_031029857.1"/>
</dbReference>
<dbReference type="InterPro" id="IPR037171">
    <property type="entry name" value="NagB/RpiA_transferase-like"/>
</dbReference>
<dbReference type="GeneID" id="102729532"/>
<dbReference type="OrthoDB" id="433414at2759"/>
<feature type="region of interest" description="Disordered" evidence="1">
    <location>
        <begin position="73"/>
        <end position="95"/>
    </location>
</feature>
<dbReference type="Gene3D" id="3.40.50.10420">
    <property type="entry name" value="NagB/RpiA/CoA transferase-like"/>
    <property type="match status" value="1"/>
</dbReference>
<proteinExistence type="predicted"/>
<accession>A0A7F8QX32</accession>
<dbReference type="AlphaFoldDB" id="A0A7F8QX32"/>
<dbReference type="SUPFAM" id="SSF100950">
    <property type="entry name" value="NagB/RpiA/CoA transferase-like"/>
    <property type="match status" value="1"/>
</dbReference>
<gene>
    <name evidence="3" type="primary">LOC102729532</name>
</gene>
<feature type="compositionally biased region" description="Polar residues" evidence="1">
    <location>
        <begin position="85"/>
        <end position="95"/>
    </location>
</feature>
<dbReference type="InterPro" id="IPR002698">
    <property type="entry name" value="FTHF_cligase"/>
</dbReference>
<dbReference type="PANTHER" id="PTHR13017:SF0">
    <property type="entry name" value="METHENYLTETRAHYDROFOLATE SYNTHASE DOMAIN-CONTAINING PROTEIN"/>
    <property type="match status" value="1"/>
</dbReference>
<dbReference type="GO" id="GO:0005737">
    <property type="term" value="C:cytoplasm"/>
    <property type="evidence" value="ECO:0007669"/>
    <property type="project" value="TreeGrafter"/>
</dbReference>
<evidence type="ECO:0000256" key="1">
    <source>
        <dbReference type="SAM" id="MobiDB-lite"/>
    </source>
</evidence>
<evidence type="ECO:0000313" key="3">
    <source>
        <dbReference type="RefSeq" id="XP_030885717.1"/>
    </source>
</evidence>
<sequence>MMVSMGAVSQGTPVVTIVHDCQVIDIPEALLEDHDLTVDYILTPTRVIATGCERPKPTGILWSKSPGTGPRISFANLWDSDKQPGSRSSAARHQF</sequence>
<name>A0A7F8QX32_LEPWE</name>
<organism evidence="2 3">
    <name type="scientific">Leptonychotes weddellii</name>
    <name type="common">Weddell seal</name>
    <name type="synonym">Otaria weddellii</name>
    <dbReference type="NCBI Taxonomy" id="9713"/>
    <lineage>
        <taxon>Eukaryota</taxon>
        <taxon>Metazoa</taxon>
        <taxon>Chordata</taxon>
        <taxon>Craniata</taxon>
        <taxon>Vertebrata</taxon>
        <taxon>Euteleostomi</taxon>
        <taxon>Mammalia</taxon>
        <taxon>Eutheria</taxon>
        <taxon>Laurasiatheria</taxon>
        <taxon>Carnivora</taxon>
        <taxon>Caniformia</taxon>
        <taxon>Pinnipedia</taxon>
        <taxon>Phocidae</taxon>
        <taxon>Monachinae</taxon>
        <taxon>Lobodontini</taxon>
        <taxon>Leptonychotes</taxon>
    </lineage>
</organism>